<dbReference type="GO" id="GO:0003676">
    <property type="term" value="F:nucleic acid binding"/>
    <property type="evidence" value="ECO:0007669"/>
    <property type="project" value="InterPro"/>
</dbReference>
<accession>A0A6I8W936</accession>
<proteinExistence type="predicted"/>
<dbReference type="AlphaFoldDB" id="A0A6I8W936"/>
<name>A0A6I8W936_DROPS</name>
<protein>
    <recommendedName>
        <fullName evidence="4">Integrase catalytic domain-containing protein</fullName>
    </recommendedName>
</protein>
<organism evidence="2 3">
    <name type="scientific">Drosophila pseudoobscura pseudoobscura</name>
    <name type="common">Fruit fly</name>
    <dbReference type="NCBI Taxonomy" id="46245"/>
    <lineage>
        <taxon>Eukaryota</taxon>
        <taxon>Metazoa</taxon>
        <taxon>Ecdysozoa</taxon>
        <taxon>Arthropoda</taxon>
        <taxon>Hexapoda</taxon>
        <taxon>Insecta</taxon>
        <taxon>Pterygota</taxon>
        <taxon>Neoptera</taxon>
        <taxon>Endopterygota</taxon>
        <taxon>Diptera</taxon>
        <taxon>Brachycera</taxon>
        <taxon>Muscomorpha</taxon>
        <taxon>Ephydroidea</taxon>
        <taxon>Drosophilidae</taxon>
        <taxon>Drosophila</taxon>
        <taxon>Sophophora</taxon>
    </lineage>
</organism>
<dbReference type="PANTHER" id="PTHR47331">
    <property type="entry name" value="PHD-TYPE DOMAIN-CONTAINING PROTEIN"/>
    <property type="match status" value="1"/>
</dbReference>
<evidence type="ECO:0000256" key="1">
    <source>
        <dbReference type="SAM" id="MobiDB-lite"/>
    </source>
</evidence>
<dbReference type="InParanoid" id="A0A6I8W936"/>
<dbReference type="RefSeq" id="XP_033239881.1">
    <property type="nucleotide sequence ID" value="XM_033383990.1"/>
</dbReference>
<dbReference type="KEGG" id="dpo:117184889"/>
<dbReference type="PANTHER" id="PTHR47331:SF6">
    <property type="entry name" value="DOUBLECORTIN DOMAIN-CONTAINING PROTEIN"/>
    <property type="match status" value="1"/>
</dbReference>
<dbReference type="Proteomes" id="UP000001819">
    <property type="component" value="Chromosome X"/>
</dbReference>
<feature type="region of interest" description="Disordered" evidence="1">
    <location>
        <begin position="92"/>
        <end position="129"/>
    </location>
</feature>
<dbReference type="InterPro" id="IPR036397">
    <property type="entry name" value="RNaseH_sf"/>
</dbReference>
<gene>
    <name evidence="3" type="primary">LOC117184889</name>
</gene>
<dbReference type="Gene3D" id="3.30.420.10">
    <property type="entry name" value="Ribonuclease H-like superfamily/Ribonuclease H"/>
    <property type="match status" value="1"/>
</dbReference>
<evidence type="ECO:0000313" key="2">
    <source>
        <dbReference type="Proteomes" id="UP000001819"/>
    </source>
</evidence>
<evidence type="ECO:0000313" key="3">
    <source>
        <dbReference type="RefSeq" id="XP_033239881.1"/>
    </source>
</evidence>
<evidence type="ECO:0008006" key="4">
    <source>
        <dbReference type="Google" id="ProtNLM"/>
    </source>
</evidence>
<reference evidence="3" key="1">
    <citation type="submission" date="2025-08" db="UniProtKB">
        <authorList>
            <consortium name="RefSeq"/>
        </authorList>
    </citation>
    <scope>IDENTIFICATION</scope>
    <source>
        <strain evidence="3">MV-25-SWS-2005</strain>
        <tissue evidence="3">Whole body</tissue>
    </source>
</reference>
<sequence>MPLTLAPYFGGLWEAAVKSAKGLLNRTLANTRFTFEELSTVVVEIESILNSRPLSPLSSDPNDYSTLTAGHLLVGESLRSLPERSLENIKLSSSTNCDRARSGQHPQRTSPRARWSSSMRTTCHRYAGN</sequence>
<feature type="compositionally biased region" description="Polar residues" evidence="1">
    <location>
        <begin position="104"/>
        <end position="121"/>
    </location>
</feature>
<keyword evidence="2" id="KW-1185">Reference proteome</keyword>